<dbReference type="InterPro" id="IPR019734">
    <property type="entry name" value="TPR_rpt"/>
</dbReference>
<gene>
    <name evidence="7" type="ORF">F8A88_14490</name>
</gene>
<feature type="chain" id="PRO_5026754620" description="N-acetylmuramoyl-L-alanine amidase" evidence="5">
    <location>
        <begin position="33"/>
        <end position="615"/>
    </location>
</feature>
<dbReference type="SMART" id="SM00646">
    <property type="entry name" value="Ami_3"/>
    <property type="match status" value="1"/>
</dbReference>
<evidence type="ECO:0000256" key="2">
    <source>
        <dbReference type="ARBA" id="ARBA00011901"/>
    </source>
</evidence>
<dbReference type="PANTHER" id="PTHR30404">
    <property type="entry name" value="N-ACETYLMURAMOYL-L-ALANINE AMIDASE"/>
    <property type="match status" value="1"/>
</dbReference>
<dbReference type="FunFam" id="3.40.630.40:FF:000005">
    <property type="entry name" value="N-acetylmuramoyl-L-alanine amidase (AmiA)"/>
    <property type="match status" value="1"/>
</dbReference>
<evidence type="ECO:0000256" key="1">
    <source>
        <dbReference type="ARBA" id="ARBA00001561"/>
    </source>
</evidence>
<dbReference type="GO" id="GO:0030288">
    <property type="term" value="C:outer membrane-bounded periplasmic space"/>
    <property type="evidence" value="ECO:0007669"/>
    <property type="project" value="TreeGrafter"/>
</dbReference>
<dbReference type="InterPro" id="IPR011990">
    <property type="entry name" value="TPR-like_helical_dom_sf"/>
</dbReference>
<reference evidence="7 8" key="1">
    <citation type="journal article" date="2017" name="Int. J. Syst. Evol. Microbiol.">
        <title>Desulfovibrio senegalensis sp. nov., a mesophilic sulfate reducer isolated from marine sediment.</title>
        <authorList>
            <person name="Thioye A."/>
            <person name="Gam Z.B.A."/>
            <person name="Mbengue M."/>
            <person name="Cayol J.L."/>
            <person name="Joseph-Bartoli M."/>
            <person name="Toure-Kane C."/>
            <person name="Labat M."/>
        </authorList>
    </citation>
    <scope>NUCLEOTIDE SEQUENCE [LARGE SCALE GENOMIC DNA]</scope>
    <source>
        <strain evidence="7 8">DSM 101509</strain>
    </source>
</reference>
<dbReference type="EC" id="3.5.1.28" evidence="2"/>
<dbReference type="InterPro" id="IPR002508">
    <property type="entry name" value="MurNAc-LAA_cat"/>
</dbReference>
<evidence type="ECO:0000256" key="4">
    <source>
        <dbReference type="SAM" id="MobiDB-lite"/>
    </source>
</evidence>
<evidence type="ECO:0000256" key="3">
    <source>
        <dbReference type="ARBA" id="ARBA00022801"/>
    </source>
</evidence>
<evidence type="ECO:0000313" key="8">
    <source>
        <dbReference type="Proteomes" id="UP000438699"/>
    </source>
</evidence>
<feature type="signal peptide" evidence="5">
    <location>
        <begin position="1"/>
        <end position="32"/>
    </location>
</feature>
<evidence type="ECO:0000256" key="5">
    <source>
        <dbReference type="SAM" id="SignalP"/>
    </source>
</evidence>
<keyword evidence="8" id="KW-1185">Reference proteome</keyword>
<dbReference type="InterPro" id="IPR021731">
    <property type="entry name" value="AMIN_dom"/>
</dbReference>
<dbReference type="EMBL" id="WAIE01000008">
    <property type="protein sequence ID" value="KAB1439111.1"/>
    <property type="molecule type" value="Genomic_DNA"/>
</dbReference>
<proteinExistence type="predicted"/>
<name>A0A6N6N0Y5_9BACT</name>
<dbReference type="Gene3D" id="1.25.40.10">
    <property type="entry name" value="Tetratricopeptide repeat domain"/>
    <property type="match status" value="1"/>
</dbReference>
<feature type="domain" description="MurNAc-LAA" evidence="6">
    <location>
        <begin position="453"/>
        <end position="603"/>
    </location>
</feature>
<dbReference type="OrthoDB" id="9806267at2"/>
<dbReference type="AlphaFoldDB" id="A0A6N6N0Y5"/>
<evidence type="ECO:0000313" key="7">
    <source>
        <dbReference type="EMBL" id="KAB1439111.1"/>
    </source>
</evidence>
<dbReference type="Pfam" id="PF01520">
    <property type="entry name" value="Amidase_3"/>
    <property type="match status" value="1"/>
</dbReference>
<evidence type="ECO:0000259" key="6">
    <source>
        <dbReference type="SMART" id="SM00646"/>
    </source>
</evidence>
<dbReference type="GO" id="GO:0009253">
    <property type="term" value="P:peptidoglycan catabolic process"/>
    <property type="evidence" value="ECO:0007669"/>
    <property type="project" value="InterPro"/>
</dbReference>
<accession>A0A6N6N0Y5</accession>
<comment type="catalytic activity">
    <reaction evidence="1">
        <text>Hydrolyzes the link between N-acetylmuramoyl residues and L-amino acid residues in certain cell-wall glycopeptides.</text>
        <dbReference type="EC" id="3.5.1.28"/>
    </reaction>
</comment>
<dbReference type="SUPFAM" id="SSF53187">
    <property type="entry name" value="Zn-dependent exopeptidases"/>
    <property type="match status" value="1"/>
</dbReference>
<dbReference type="InterPro" id="IPR050695">
    <property type="entry name" value="N-acetylmuramoyl_amidase_3"/>
</dbReference>
<protein>
    <recommendedName>
        <fullName evidence="2">N-acetylmuramoyl-L-alanine amidase</fullName>
        <ecNumber evidence="2">3.5.1.28</ecNumber>
    </recommendedName>
</protein>
<dbReference type="CDD" id="cd02696">
    <property type="entry name" value="MurNAc-LAA"/>
    <property type="match status" value="1"/>
</dbReference>
<feature type="compositionally biased region" description="Polar residues" evidence="4">
    <location>
        <begin position="225"/>
        <end position="235"/>
    </location>
</feature>
<dbReference type="Gene3D" id="2.60.40.3500">
    <property type="match status" value="1"/>
</dbReference>
<keyword evidence="5" id="KW-0732">Signal</keyword>
<dbReference type="PANTHER" id="PTHR30404:SF0">
    <property type="entry name" value="N-ACETYLMURAMOYL-L-ALANINE AMIDASE AMIC"/>
    <property type="match status" value="1"/>
</dbReference>
<dbReference type="Proteomes" id="UP000438699">
    <property type="component" value="Unassembled WGS sequence"/>
</dbReference>
<feature type="region of interest" description="Disordered" evidence="4">
    <location>
        <begin position="187"/>
        <end position="239"/>
    </location>
</feature>
<sequence length="615" mass="69436">MQSSRARKSSAPIVVVTAMLIAVCCLASPAQAASASALFNKAHKDFHALSKSRSKARYRSNWVRVEREFSAVHRKDPNGKFAPKALYYLGRTNEELGVHSGLKSDFRKAVDYYSRCVSRFPRHGWTDDCLYRRAEIRYQRLNEWTNARRDLATIIVKYPHADMAPKARQLLNKLGKGERFIAALGGKPASKSVHTPKSKSPPMVAKKTSTKPAGKAIPRKETVVRPSSTGHTDPPNTAHLDAVRYTSSDEYTRVVLEMDDQTTFRYKLLAPAPKYNRPHRLYIDLTHTHLGNGVKRKTGVADGILKQIRTGQKDKKTTRVVLDFQTLQDYKVFPLNNPFRIVVDVYAPDKKTRARAAATERRRKAAAAGNFKPSYKSKRMAGDLVEQLGLTIHTIMLDAGHGGKDPGARAYGLKEKDVNLRFVKILGKMLQEKGFKVLYTRTKDNFLALEERTAQANVKKADMFISVHCNAHRSKKIHGLETYTLNLAKTQAAVRVAARENAVDLRSIGDLQFILADLAVNSKMKESRDLAKGVQDQTLREVRRKWALKDMGVRQAPFYVLMGATMPSVLVELGYLTNYTENKRLRSETYLKYLARGIVRGVLAYKRQIERYAMR</sequence>
<dbReference type="Pfam" id="PF13174">
    <property type="entry name" value="TPR_6"/>
    <property type="match status" value="2"/>
</dbReference>
<dbReference type="Pfam" id="PF11741">
    <property type="entry name" value="AMIN"/>
    <property type="match status" value="1"/>
</dbReference>
<keyword evidence="3" id="KW-0378">Hydrolase</keyword>
<organism evidence="7 8">
    <name type="scientific">Pseudodesulfovibrio senegalensis</name>
    <dbReference type="NCBI Taxonomy" id="1721087"/>
    <lineage>
        <taxon>Bacteria</taxon>
        <taxon>Pseudomonadati</taxon>
        <taxon>Thermodesulfobacteriota</taxon>
        <taxon>Desulfovibrionia</taxon>
        <taxon>Desulfovibrionales</taxon>
        <taxon>Desulfovibrionaceae</taxon>
    </lineage>
</organism>
<dbReference type="GO" id="GO:0008745">
    <property type="term" value="F:N-acetylmuramoyl-L-alanine amidase activity"/>
    <property type="evidence" value="ECO:0007669"/>
    <property type="project" value="UniProtKB-EC"/>
</dbReference>
<comment type="caution">
    <text evidence="7">The sequence shown here is derived from an EMBL/GenBank/DDBJ whole genome shotgun (WGS) entry which is preliminary data.</text>
</comment>
<dbReference type="Gene3D" id="3.40.630.40">
    <property type="entry name" value="Zn-dependent exopeptidases"/>
    <property type="match status" value="1"/>
</dbReference>